<accession>A0A1V5SFF0</accession>
<dbReference type="SMART" id="SM01321">
    <property type="entry name" value="Y1_Tnp"/>
    <property type="match status" value="1"/>
</dbReference>
<protein>
    <submittedName>
        <fullName evidence="2">Transposase IS200 like protein</fullName>
    </submittedName>
</protein>
<organism evidence="2">
    <name type="scientific">candidate division WS2 bacterium ADurb.Bin280</name>
    <dbReference type="NCBI Taxonomy" id="1852829"/>
    <lineage>
        <taxon>Bacteria</taxon>
        <taxon>candidate division WS2</taxon>
    </lineage>
</organism>
<evidence type="ECO:0000259" key="1">
    <source>
        <dbReference type="SMART" id="SM01321"/>
    </source>
</evidence>
<dbReference type="GO" id="GO:0006313">
    <property type="term" value="P:DNA transposition"/>
    <property type="evidence" value="ECO:0007669"/>
    <property type="project" value="InterPro"/>
</dbReference>
<dbReference type="GO" id="GO:0003677">
    <property type="term" value="F:DNA binding"/>
    <property type="evidence" value="ECO:0007669"/>
    <property type="project" value="InterPro"/>
</dbReference>
<evidence type="ECO:0000313" key="2">
    <source>
        <dbReference type="EMBL" id="OQA52973.1"/>
    </source>
</evidence>
<gene>
    <name evidence="2" type="ORF">BWY43_00261</name>
</gene>
<dbReference type="InterPro" id="IPR036515">
    <property type="entry name" value="Transposase_17_sf"/>
</dbReference>
<dbReference type="Gene3D" id="3.30.70.1290">
    <property type="entry name" value="Transposase IS200-like"/>
    <property type="match status" value="1"/>
</dbReference>
<proteinExistence type="predicted"/>
<dbReference type="SUPFAM" id="SSF143422">
    <property type="entry name" value="Transposase IS200-like"/>
    <property type="match status" value="1"/>
</dbReference>
<dbReference type="PANTHER" id="PTHR34322:SF2">
    <property type="entry name" value="TRANSPOSASE IS200-LIKE DOMAIN-CONTAINING PROTEIN"/>
    <property type="match status" value="1"/>
</dbReference>
<comment type="caution">
    <text evidence="2">The sequence shown here is derived from an EMBL/GenBank/DDBJ whole genome shotgun (WGS) entry which is preliminary data.</text>
</comment>
<name>A0A1V5SFF0_9BACT</name>
<dbReference type="Proteomes" id="UP000485367">
    <property type="component" value="Unassembled WGS sequence"/>
</dbReference>
<dbReference type="PANTHER" id="PTHR34322">
    <property type="entry name" value="TRANSPOSASE, Y1_TNP DOMAIN-CONTAINING"/>
    <property type="match status" value="1"/>
</dbReference>
<dbReference type="AlphaFoldDB" id="A0A1V5SFF0"/>
<dbReference type="Pfam" id="PF01797">
    <property type="entry name" value="Y1_Tnp"/>
    <property type="match status" value="1"/>
</dbReference>
<dbReference type="GO" id="GO:0004803">
    <property type="term" value="F:transposase activity"/>
    <property type="evidence" value="ECO:0007669"/>
    <property type="project" value="InterPro"/>
</dbReference>
<feature type="domain" description="Transposase IS200-like" evidence="1">
    <location>
        <begin position="9"/>
        <end position="152"/>
    </location>
</feature>
<reference evidence="2" key="1">
    <citation type="submission" date="2017-02" db="EMBL/GenBank/DDBJ databases">
        <title>Delving into the versatile metabolic prowess of the omnipresent phylum Bacteroidetes.</title>
        <authorList>
            <person name="Nobu M.K."/>
            <person name="Mei R."/>
            <person name="Narihiro T."/>
            <person name="Kuroda K."/>
            <person name="Liu W.-T."/>
        </authorList>
    </citation>
    <scope>NUCLEOTIDE SEQUENCE</scope>
    <source>
        <strain evidence="2">ADurb.Bin280</strain>
    </source>
</reference>
<dbReference type="EMBL" id="MWBO01000016">
    <property type="protein sequence ID" value="OQA52973.1"/>
    <property type="molecule type" value="Genomic_DNA"/>
</dbReference>
<sequence length="223" mass="26044">MQVRKDELVNGQIYHVFSRSIAGFVVFNTSDEYARMIDLLDLFRYRNFTHKYAIYKKLTVNSQIAIRENLINSERSVEIIAYCIMPTHIHLVLKQIESEGISKFLAKVLNSYSRYFNTRHKRTGPLWEGRFKSVLVDRDEQLLHLTRYLHLNPTSAGLVDNPEDWDYSSYNEYIDPSSGQNLCDVGDLFDLSPDQYQLFVNERKDDQKTLSLIKAVLIDNYSG</sequence>
<dbReference type="InterPro" id="IPR002686">
    <property type="entry name" value="Transposase_17"/>
</dbReference>